<evidence type="ECO:0000313" key="3">
    <source>
        <dbReference type="Proteomes" id="UP000054279"/>
    </source>
</evidence>
<feature type="region of interest" description="Disordered" evidence="1">
    <location>
        <begin position="207"/>
        <end position="232"/>
    </location>
</feature>
<name>A0A0C9TS14_SPHS4</name>
<accession>A0A0C9TS14</accession>
<proteinExistence type="predicted"/>
<dbReference type="Proteomes" id="UP000054279">
    <property type="component" value="Unassembled WGS sequence"/>
</dbReference>
<gene>
    <name evidence="2" type="ORF">M422DRAFT_265187</name>
</gene>
<evidence type="ECO:0000256" key="1">
    <source>
        <dbReference type="SAM" id="MobiDB-lite"/>
    </source>
</evidence>
<evidence type="ECO:0000313" key="2">
    <source>
        <dbReference type="EMBL" id="KIJ32998.1"/>
    </source>
</evidence>
<dbReference type="AlphaFoldDB" id="A0A0C9TS14"/>
<feature type="compositionally biased region" description="Basic and acidic residues" evidence="1">
    <location>
        <begin position="70"/>
        <end position="104"/>
    </location>
</feature>
<feature type="region of interest" description="Disordered" evidence="1">
    <location>
        <begin position="35"/>
        <end position="133"/>
    </location>
</feature>
<sequence length="232" mass="24312">MLWNPLLGSAHNNQAAECLTDKRAIKLREADHIEEGTAEHVSKGTKCTKDVAEEGVEEEQTAQGPNPKKAKLDAKVTLKVDGGKAAAEAKAKREKEQKKSHPYVEDDDNSKASGSGQESNAGSSTTKAAQHVQSGQVLPMTQGMTMAGTSAQGGSTDPAGSQAAFNPSMLFAGVNFEQMLQAAVAEQVRCAFAAGVLTLLNNQGQPQMSQGHTGGENVPAVNNINNMQGNQL</sequence>
<feature type="non-terminal residue" evidence="2">
    <location>
        <position position="1"/>
    </location>
</feature>
<dbReference type="EMBL" id="KN837219">
    <property type="protein sequence ID" value="KIJ32998.1"/>
    <property type="molecule type" value="Genomic_DNA"/>
</dbReference>
<feature type="compositionally biased region" description="Basic and acidic residues" evidence="1">
    <location>
        <begin position="35"/>
        <end position="52"/>
    </location>
</feature>
<feature type="compositionally biased region" description="Polar residues" evidence="1">
    <location>
        <begin position="220"/>
        <end position="232"/>
    </location>
</feature>
<organism evidence="2 3">
    <name type="scientific">Sphaerobolus stellatus (strain SS14)</name>
    <dbReference type="NCBI Taxonomy" id="990650"/>
    <lineage>
        <taxon>Eukaryota</taxon>
        <taxon>Fungi</taxon>
        <taxon>Dikarya</taxon>
        <taxon>Basidiomycota</taxon>
        <taxon>Agaricomycotina</taxon>
        <taxon>Agaricomycetes</taxon>
        <taxon>Phallomycetidae</taxon>
        <taxon>Geastrales</taxon>
        <taxon>Sphaerobolaceae</taxon>
        <taxon>Sphaerobolus</taxon>
    </lineage>
</organism>
<reference evidence="2 3" key="1">
    <citation type="submission" date="2014-06" db="EMBL/GenBank/DDBJ databases">
        <title>Evolutionary Origins and Diversification of the Mycorrhizal Mutualists.</title>
        <authorList>
            <consortium name="DOE Joint Genome Institute"/>
            <consortium name="Mycorrhizal Genomics Consortium"/>
            <person name="Kohler A."/>
            <person name="Kuo A."/>
            <person name="Nagy L.G."/>
            <person name="Floudas D."/>
            <person name="Copeland A."/>
            <person name="Barry K.W."/>
            <person name="Cichocki N."/>
            <person name="Veneault-Fourrey C."/>
            <person name="LaButti K."/>
            <person name="Lindquist E.A."/>
            <person name="Lipzen A."/>
            <person name="Lundell T."/>
            <person name="Morin E."/>
            <person name="Murat C."/>
            <person name="Riley R."/>
            <person name="Ohm R."/>
            <person name="Sun H."/>
            <person name="Tunlid A."/>
            <person name="Henrissat B."/>
            <person name="Grigoriev I.V."/>
            <person name="Hibbett D.S."/>
            <person name="Martin F."/>
        </authorList>
    </citation>
    <scope>NUCLEOTIDE SEQUENCE [LARGE SCALE GENOMIC DNA]</scope>
    <source>
        <strain evidence="2 3">SS14</strain>
    </source>
</reference>
<protein>
    <submittedName>
        <fullName evidence="2">Uncharacterized protein</fullName>
    </submittedName>
</protein>
<keyword evidence="3" id="KW-1185">Reference proteome</keyword>
<feature type="compositionally biased region" description="Polar residues" evidence="1">
    <location>
        <begin position="111"/>
        <end position="133"/>
    </location>
</feature>
<dbReference type="HOGENOM" id="CLU_1197386_0_0_1"/>